<dbReference type="Gramene" id="PNT63197">
    <property type="protein sequence ID" value="PNT63197"/>
    <property type="gene ID" value="BRADI_4g12812v3"/>
</dbReference>
<reference evidence="1" key="2">
    <citation type="submission" date="2017-06" db="EMBL/GenBank/DDBJ databases">
        <title>WGS assembly of Brachypodium distachyon.</title>
        <authorList>
            <consortium name="The International Brachypodium Initiative"/>
            <person name="Lucas S."/>
            <person name="Harmon-Smith M."/>
            <person name="Lail K."/>
            <person name="Tice H."/>
            <person name="Grimwood J."/>
            <person name="Bruce D."/>
            <person name="Barry K."/>
            <person name="Shu S."/>
            <person name="Lindquist E."/>
            <person name="Wang M."/>
            <person name="Pitluck S."/>
            <person name="Vogel J.P."/>
            <person name="Garvin D.F."/>
            <person name="Mockler T.C."/>
            <person name="Schmutz J."/>
            <person name="Rokhsar D."/>
            <person name="Bevan M.W."/>
        </authorList>
    </citation>
    <scope>NUCLEOTIDE SEQUENCE</scope>
    <source>
        <strain evidence="1">Bd21</strain>
    </source>
</reference>
<evidence type="ECO:0000313" key="1">
    <source>
        <dbReference type="EMBL" id="PNT63197.1"/>
    </source>
</evidence>
<dbReference type="Proteomes" id="UP000008810">
    <property type="component" value="Chromosome 4"/>
</dbReference>
<gene>
    <name evidence="1" type="ORF">BRADI_4g12812v3</name>
</gene>
<keyword evidence="3" id="KW-1185">Reference proteome</keyword>
<reference evidence="2" key="3">
    <citation type="submission" date="2018-08" db="UniProtKB">
        <authorList>
            <consortium name="EnsemblPlants"/>
        </authorList>
    </citation>
    <scope>IDENTIFICATION</scope>
    <source>
        <strain evidence="2">cv. Bd21</strain>
    </source>
</reference>
<dbReference type="EMBL" id="CM000883">
    <property type="protein sequence ID" value="PNT63197.1"/>
    <property type="molecule type" value="Genomic_DNA"/>
</dbReference>
<accession>A0A2K2CMD3</accession>
<organism evidence="1">
    <name type="scientific">Brachypodium distachyon</name>
    <name type="common">Purple false brome</name>
    <name type="synonym">Trachynia distachya</name>
    <dbReference type="NCBI Taxonomy" id="15368"/>
    <lineage>
        <taxon>Eukaryota</taxon>
        <taxon>Viridiplantae</taxon>
        <taxon>Streptophyta</taxon>
        <taxon>Embryophyta</taxon>
        <taxon>Tracheophyta</taxon>
        <taxon>Spermatophyta</taxon>
        <taxon>Magnoliopsida</taxon>
        <taxon>Liliopsida</taxon>
        <taxon>Poales</taxon>
        <taxon>Poaceae</taxon>
        <taxon>BOP clade</taxon>
        <taxon>Pooideae</taxon>
        <taxon>Stipodae</taxon>
        <taxon>Brachypodieae</taxon>
        <taxon>Brachypodium</taxon>
    </lineage>
</organism>
<name>A0A2K2CMD3_BRADI</name>
<sequence>MHPLRICRHHTMGSANFFFVVLAAATLLLAIQGSNYGNHPSANLSTLSINKHCSRNR</sequence>
<evidence type="ECO:0000313" key="2">
    <source>
        <dbReference type="EnsemblPlants" id="PNT63197"/>
    </source>
</evidence>
<protein>
    <submittedName>
        <fullName evidence="1 2">Uncharacterized protein</fullName>
    </submittedName>
</protein>
<evidence type="ECO:0000313" key="3">
    <source>
        <dbReference type="Proteomes" id="UP000008810"/>
    </source>
</evidence>
<proteinExistence type="predicted"/>
<reference evidence="1 2" key="1">
    <citation type="journal article" date="2010" name="Nature">
        <title>Genome sequencing and analysis of the model grass Brachypodium distachyon.</title>
        <authorList>
            <consortium name="International Brachypodium Initiative"/>
        </authorList>
    </citation>
    <scope>NUCLEOTIDE SEQUENCE [LARGE SCALE GENOMIC DNA]</scope>
    <source>
        <strain evidence="1 2">Bd21</strain>
    </source>
</reference>
<dbReference type="EnsemblPlants" id="PNT63197">
    <property type="protein sequence ID" value="PNT63197"/>
    <property type="gene ID" value="BRADI_4g12812v3"/>
</dbReference>
<dbReference type="InParanoid" id="A0A2K2CMD3"/>
<dbReference type="AlphaFoldDB" id="A0A2K2CMD3"/>